<dbReference type="HOGENOM" id="CLU_1257328_0_0_1"/>
<dbReference type="InterPro" id="IPR002048">
    <property type="entry name" value="EF_hand_dom"/>
</dbReference>
<evidence type="ECO:0000256" key="1">
    <source>
        <dbReference type="SAM" id="Coils"/>
    </source>
</evidence>
<proteinExistence type="predicted"/>
<evidence type="ECO:0000313" key="3">
    <source>
        <dbReference type="EMBL" id="ESO83092.1"/>
    </source>
</evidence>
<accession>V3ZG24</accession>
<dbReference type="Proteomes" id="UP000030746">
    <property type="component" value="Unassembled WGS sequence"/>
</dbReference>
<dbReference type="PROSITE" id="PS50222">
    <property type="entry name" value="EF_HAND_2"/>
    <property type="match status" value="1"/>
</dbReference>
<evidence type="ECO:0000313" key="4">
    <source>
        <dbReference type="Proteomes" id="UP000030746"/>
    </source>
</evidence>
<dbReference type="GeneID" id="20250275"/>
<dbReference type="AlphaFoldDB" id="V3ZG24"/>
<protein>
    <recommendedName>
        <fullName evidence="2">EF-hand domain-containing protein</fullName>
    </recommendedName>
</protein>
<gene>
    <name evidence="3" type="ORF">LOTGIDRAFT_236865</name>
</gene>
<dbReference type="OrthoDB" id="9974725at2759"/>
<dbReference type="SUPFAM" id="SSF47473">
    <property type="entry name" value="EF-hand"/>
    <property type="match status" value="1"/>
</dbReference>
<evidence type="ECO:0000259" key="2">
    <source>
        <dbReference type="PROSITE" id="PS50222"/>
    </source>
</evidence>
<keyword evidence="1" id="KW-0175">Coiled coil</keyword>
<reference evidence="3 4" key="1">
    <citation type="journal article" date="2013" name="Nature">
        <title>Insights into bilaterian evolution from three spiralian genomes.</title>
        <authorList>
            <person name="Simakov O."/>
            <person name="Marletaz F."/>
            <person name="Cho S.J."/>
            <person name="Edsinger-Gonzales E."/>
            <person name="Havlak P."/>
            <person name="Hellsten U."/>
            <person name="Kuo D.H."/>
            <person name="Larsson T."/>
            <person name="Lv J."/>
            <person name="Arendt D."/>
            <person name="Savage R."/>
            <person name="Osoegawa K."/>
            <person name="de Jong P."/>
            <person name="Grimwood J."/>
            <person name="Chapman J.A."/>
            <person name="Shapiro H."/>
            <person name="Aerts A."/>
            <person name="Otillar R.P."/>
            <person name="Terry A.Y."/>
            <person name="Boore J.L."/>
            <person name="Grigoriev I.V."/>
            <person name="Lindberg D.R."/>
            <person name="Seaver E.C."/>
            <person name="Weisblat D.A."/>
            <person name="Putnam N.H."/>
            <person name="Rokhsar D.S."/>
        </authorList>
    </citation>
    <scope>NUCLEOTIDE SEQUENCE [LARGE SCALE GENOMIC DNA]</scope>
</reference>
<dbReference type="EMBL" id="KB203796">
    <property type="protein sequence ID" value="ESO83092.1"/>
    <property type="molecule type" value="Genomic_DNA"/>
</dbReference>
<keyword evidence="4" id="KW-1185">Reference proteome</keyword>
<dbReference type="OMA" id="KWWNELT"/>
<dbReference type="CTD" id="20250275"/>
<organism evidence="3 4">
    <name type="scientific">Lottia gigantea</name>
    <name type="common">Giant owl limpet</name>
    <dbReference type="NCBI Taxonomy" id="225164"/>
    <lineage>
        <taxon>Eukaryota</taxon>
        <taxon>Metazoa</taxon>
        <taxon>Spiralia</taxon>
        <taxon>Lophotrochozoa</taxon>
        <taxon>Mollusca</taxon>
        <taxon>Gastropoda</taxon>
        <taxon>Patellogastropoda</taxon>
        <taxon>Lottioidea</taxon>
        <taxon>Lottiidae</taxon>
        <taxon>Lottia</taxon>
    </lineage>
</organism>
<name>V3ZG24_LOTGI</name>
<dbReference type="InterPro" id="IPR011992">
    <property type="entry name" value="EF-hand-dom_pair"/>
</dbReference>
<dbReference type="KEGG" id="lgi:LOTGIDRAFT_236865"/>
<feature type="domain" description="EF-hand" evidence="2">
    <location>
        <begin position="127"/>
        <end position="162"/>
    </location>
</feature>
<dbReference type="Gene3D" id="1.10.238.10">
    <property type="entry name" value="EF-hand"/>
    <property type="match status" value="1"/>
</dbReference>
<feature type="coiled-coil region" evidence="1">
    <location>
        <begin position="35"/>
        <end position="62"/>
    </location>
</feature>
<dbReference type="GO" id="GO:0005509">
    <property type="term" value="F:calcium ion binding"/>
    <property type="evidence" value="ECO:0007669"/>
    <property type="project" value="InterPro"/>
</dbReference>
<sequence length="220" mass="26080">MAGNPVPRSPNRLGGYLTRKQEYIFNLLYDTMHDKNLSRQDFKELQKRMSDLRNLRPASEENRKLQTRIGSIWSGLMKSSRHYRKNPLQQHLNVPEWLAYWSDFVKSARSVRGWPEVSEDGLTDYQWHNEFIDLIFDNMDYKGDESLDKEEYSRFMKAFGLSTDRCEETFLSIVNNTKNGQKIDRQKFKDLWFEFLTNEKEDGVGNFLFGNPLLELVDET</sequence>
<dbReference type="RefSeq" id="XP_009066273.1">
    <property type="nucleotide sequence ID" value="XM_009068025.1"/>
</dbReference>